<accession>A0AAV4B7R4</accession>
<dbReference type="AlphaFoldDB" id="A0AAV4B7R4"/>
<feature type="compositionally biased region" description="Basic residues" evidence="1">
    <location>
        <begin position="181"/>
        <end position="195"/>
    </location>
</feature>
<organism evidence="3 4">
    <name type="scientific">Plakobranchus ocellatus</name>
    <dbReference type="NCBI Taxonomy" id="259542"/>
    <lineage>
        <taxon>Eukaryota</taxon>
        <taxon>Metazoa</taxon>
        <taxon>Spiralia</taxon>
        <taxon>Lophotrochozoa</taxon>
        <taxon>Mollusca</taxon>
        <taxon>Gastropoda</taxon>
        <taxon>Heterobranchia</taxon>
        <taxon>Euthyneura</taxon>
        <taxon>Panpulmonata</taxon>
        <taxon>Sacoglossa</taxon>
        <taxon>Placobranchoidea</taxon>
        <taxon>Plakobranchidae</taxon>
        <taxon>Plakobranchus</taxon>
    </lineage>
</organism>
<dbReference type="Proteomes" id="UP000735302">
    <property type="component" value="Unassembled WGS sequence"/>
</dbReference>
<name>A0AAV4B7R4_9GAST</name>
<evidence type="ECO:0008006" key="5">
    <source>
        <dbReference type="Google" id="ProtNLM"/>
    </source>
</evidence>
<evidence type="ECO:0000256" key="1">
    <source>
        <dbReference type="SAM" id="MobiDB-lite"/>
    </source>
</evidence>
<keyword evidence="2" id="KW-0732">Signal</keyword>
<reference evidence="3 4" key="1">
    <citation type="journal article" date="2021" name="Elife">
        <title>Chloroplast acquisition without the gene transfer in kleptoplastic sea slugs, Plakobranchus ocellatus.</title>
        <authorList>
            <person name="Maeda T."/>
            <person name="Takahashi S."/>
            <person name="Yoshida T."/>
            <person name="Shimamura S."/>
            <person name="Takaki Y."/>
            <person name="Nagai Y."/>
            <person name="Toyoda A."/>
            <person name="Suzuki Y."/>
            <person name="Arimoto A."/>
            <person name="Ishii H."/>
            <person name="Satoh N."/>
            <person name="Nishiyama T."/>
            <person name="Hasebe M."/>
            <person name="Maruyama T."/>
            <person name="Minagawa J."/>
            <person name="Obokata J."/>
            <person name="Shigenobu S."/>
        </authorList>
    </citation>
    <scope>NUCLEOTIDE SEQUENCE [LARGE SCALE GENOMIC DNA]</scope>
</reference>
<dbReference type="EMBL" id="BLXT01004644">
    <property type="protein sequence ID" value="GFO16099.1"/>
    <property type="molecule type" value="Genomic_DNA"/>
</dbReference>
<proteinExistence type="predicted"/>
<evidence type="ECO:0000313" key="3">
    <source>
        <dbReference type="EMBL" id="GFO16099.1"/>
    </source>
</evidence>
<comment type="caution">
    <text evidence="3">The sequence shown here is derived from an EMBL/GenBank/DDBJ whole genome shotgun (WGS) entry which is preliminary data.</text>
</comment>
<sequence length="195" mass="21475">MCATRIALLCLFLGIRTANMMPSLVVVNRSYTSSCSKNFLVAGADNVTFEADVSGNNSAFTFGILISPEFNRLLSGGHRGTSKFLCSPFGVAKRFCDSKPSHGCTCKVIGRHVYRVKNVYTVTGVDESRGKIVLIWRSRNDSITVQADIPEVKANVNLIRSVKQQCLQPIKKIEMTPVPSHKTRPPHKKLPLLPV</sequence>
<keyword evidence="4" id="KW-1185">Reference proteome</keyword>
<protein>
    <recommendedName>
        <fullName evidence="5">Reelin domain-containing protein</fullName>
    </recommendedName>
</protein>
<gene>
    <name evidence="3" type="ORF">PoB_004260400</name>
</gene>
<feature type="signal peptide" evidence="2">
    <location>
        <begin position="1"/>
        <end position="17"/>
    </location>
</feature>
<feature type="region of interest" description="Disordered" evidence="1">
    <location>
        <begin position="174"/>
        <end position="195"/>
    </location>
</feature>
<feature type="chain" id="PRO_5043483956" description="Reelin domain-containing protein" evidence="2">
    <location>
        <begin position="18"/>
        <end position="195"/>
    </location>
</feature>
<evidence type="ECO:0000313" key="4">
    <source>
        <dbReference type="Proteomes" id="UP000735302"/>
    </source>
</evidence>
<evidence type="ECO:0000256" key="2">
    <source>
        <dbReference type="SAM" id="SignalP"/>
    </source>
</evidence>